<reference evidence="1" key="1">
    <citation type="journal article" date="2014" name="Int. J. Syst. Evol. Microbiol.">
        <title>Complete genome sequence of Corynebacterium casei LMG S-19264T (=DSM 44701T), isolated from a smear-ripened cheese.</title>
        <authorList>
            <consortium name="US DOE Joint Genome Institute (JGI-PGF)"/>
            <person name="Walter F."/>
            <person name="Albersmeier A."/>
            <person name="Kalinowski J."/>
            <person name="Ruckert C."/>
        </authorList>
    </citation>
    <scope>NUCLEOTIDE SEQUENCE</scope>
    <source>
        <strain evidence="1">JCM 4646</strain>
    </source>
</reference>
<evidence type="ECO:0000313" key="2">
    <source>
        <dbReference type="Proteomes" id="UP000617734"/>
    </source>
</evidence>
<name>A0A919FWJ4_9ACTN</name>
<accession>A0A919FWJ4</accession>
<organism evidence="1 2">
    <name type="scientific">Kitasatospora indigofera</name>
    <dbReference type="NCBI Taxonomy" id="67307"/>
    <lineage>
        <taxon>Bacteria</taxon>
        <taxon>Bacillati</taxon>
        <taxon>Actinomycetota</taxon>
        <taxon>Actinomycetes</taxon>
        <taxon>Kitasatosporales</taxon>
        <taxon>Streptomycetaceae</taxon>
        <taxon>Kitasatospora</taxon>
    </lineage>
</organism>
<dbReference type="AlphaFoldDB" id="A0A919FWJ4"/>
<sequence length="116" mass="11914">MCVAPAVGLFVGLAAGLVAGLVAGLSSRCVSMPNTAVASRLATRCDHNVTAARRPLPTQQQRAGTAGTIAPALRTVLGRAVRARHGAFLQDATPSANNQVKCLTSAVKVTRHHSYG</sequence>
<dbReference type="EMBL" id="BNBO01000019">
    <property type="protein sequence ID" value="GHH73096.1"/>
    <property type="molecule type" value="Genomic_DNA"/>
</dbReference>
<reference evidence="1" key="2">
    <citation type="submission" date="2020-09" db="EMBL/GenBank/DDBJ databases">
        <authorList>
            <person name="Sun Q."/>
            <person name="Ohkuma M."/>
        </authorList>
    </citation>
    <scope>NUCLEOTIDE SEQUENCE</scope>
    <source>
        <strain evidence="1">JCM 4646</strain>
    </source>
</reference>
<evidence type="ECO:0000313" key="1">
    <source>
        <dbReference type="EMBL" id="GHH73096.1"/>
    </source>
</evidence>
<comment type="caution">
    <text evidence="1">The sequence shown here is derived from an EMBL/GenBank/DDBJ whole genome shotgun (WGS) entry which is preliminary data.</text>
</comment>
<dbReference type="Proteomes" id="UP000617734">
    <property type="component" value="Unassembled WGS sequence"/>
</dbReference>
<proteinExistence type="predicted"/>
<protein>
    <submittedName>
        <fullName evidence="1">Uncharacterized protein</fullName>
    </submittedName>
</protein>
<gene>
    <name evidence="1" type="ORF">GCM10018781_36710</name>
</gene>
<keyword evidence="2" id="KW-1185">Reference proteome</keyword>